<evidence type="ECO:0000313" key="4">
    <source>
        <dbReference type="Proteomes" id="UP000035199"/>
    </source>
</evidence>
<dbReference type="PANTHER" id="PTHR30143">
    <property type="entry name" value="ACID HYDRATASE"/>
    <property type="match status" value="1"/>
</dbReference>
<dbReference type="PATRIC" id="fig|571915.4.peg.3233"/>
<protein>
    <submittedName>
        <fullName evidence="3">2-keto-4-pentenoate hydratase</fullName>
        <ecNumber evidence="3">4.2.1.80</ecNumber>
    </submittedName>
</protein>
<organism evidence="3 4">
    <name type="scientific">Corynebacterium mustelae</name>
    <dbReference type="NCBI Taxonomy" id="571915"/>
    <lineage>
        <taxon>Bacteria</taxon>
        <taxon>Bacillati</taxon>
        <taxon>Actinomycetota</taxon>
        <taxon>Actinomycetes</taxon>
        <taxon>Mycobacteriales</taxon>
        <taxon>Corynebacteriaceae</taxon>
        <taxon>Corynebacterium</taxon>
    </lineage>
</organism>
<evidence type="ECO:0000259" key="2">
    <source>
        <dbReference type="Pfam" id="PF01557"/>
    </source>
</evidence>
<keyword evidence="1 3" id="KW-0456">Lyase</keyword>
<dbReference type="Pfam" id="PF01557">
    <property type="entry name" value="FAA_hydrolase"/>
    <property type="match status" value="1"/>
</dbReference>
<gene>
    <name evidence="3" type="primary">mhpD</name>
    <name evidence="3" type="ORF">CMUST_15060</name>
</gene>
<evidence type="ECO:0000256" key="1">
    <source>
        <dbReference type="ARBA" id="ARBA00023239"/>
    </source>
</evidence>
<dbReference type="KEGG" id="cmv:CMUST_15060"/>
<dbReference type="Gene3D" id="3.90.850.10">
    <property type="entry name" value="Fumarylacetoacetase-like, C-terminal domain"/>
    <property type="match status" value="1"/>
</dbReference>
<dbReference type="GO" id="GO:0008684">
    <property type="term" value="F:2-oxopent-4-enoate hydratase activity"/>
    <property type="evidence" value="ECO:0007669"/>
    <property type="project" value="UniProtKB-EC"/>
</dbReference>
<proteinExistence type="predicted"/>
<dbReference type="Proteomes" id="UP000035199">
    <property type="component" value="Chromosome"/>
</dbReference>
<dbReference type="PANTHER" id="PTHR30143:SF0">
    <property type="entry name" value="2-KETO-4-PENTENOATE HYDRATASE"/>
    <property type="match status" value="1"/>
</dbReference>
<name>A0A0G3H1L1_9CORY</name>
<keyword evidence="4" id="KW-1185">Reference proteome</keyword>
<accession>A0A0G3H1L1</accession>
<dbReference type="RefSeq" id="WP_047263158.1">
    <property type="nucleotide sequence ID" value="NZ_CP011542.1"/>
</dbReference>
<dbReference type="InterPro" id="IPR050772">
    <property type="entry name" value="Hydratase-Decarb/MhpD_sf"/>
</dbReference>
<dbReference type="InterPro" id="IPR011234">
    <property type="entry name" value="Fumarylacetoacetase-like_C"/>
</dbReference>
<dbReference type="SUPFAM" id="SSF56529">
    <property type="entry name" value="FAH"/>
    <property type="match status" value="1"/>
</dbReference>
<dbReference type="OrthoDB" id="9792137at2"/>
<reference evidence="4" key="2">
    <citation type="submission" date="2015-05" db="EMBL/GenBank/DDBJ databases">
        <title>Complete genome sequence of Corynebacterium mustelae DSM 45274, isolated from various tissues of a male ferret with lethal sepsis.</title>
        <authorList>
            <person name="Ruckert C."/>
            <person name="Albersmeier A."/>
            <person name="Winkler A."/>
            <person name="Tauch A."/>
        </authorList>
    </citation>
    <scope>NUCLEOTIDE SEQUENCE [LARGE SCALE GENOMIC DNA]</scope>
    <source>
        <strain evidence="4">DSM 45274</strain>
    </source>
</reference>
<dbReference type="GO" id="GO:0005737">
    <property type="term" value="C:cytoplasm"/>
    <property type="evidence" value="ECO:0007669"/>
    <property type="project" value="TreeGrafter"/>
</dbReference>
<reference evidence="3 4" key="1">
    <citation type="journal article" date="2015" name="Genome Announc.">
        <title>Complete Genome Sequence of the Type Strain Corynebacterium mustelae DSM 45274, Isolated from Various Tissues of a Male Ferret with Lethal Sepsis.</title>
        <authorList>
            <person name="Ruckert C."/>
            <person name="Eimer J."/>
            <person name="Winkler A."/>
            <person name="Tauch A."/>
        </authorList>
    </citation>
    <scope>NUCLEOTIDE SEQUENCE [LARGE SCALE GENOMIC DNA]</scope>
    <source>
        <strain evidence="3 4">DSM 45274</strain>
    </source>
</reference>
<dbReference type="STRING" id="571915.CMUST_15060"/>
<dbReference type="AlphaFoldDB" id="A0A0G3H1L1"/>
<dbReference type="EC" id="4.2.1.80" evidence="3"/>
<dbReference type="EMBL" id="CP011542">
    <property type="protein sequence ID" value="AKK07301.1"/>
    <property type="molecule type" value="Genomic_DNA"/>
</dbReference>
<feature type="domain" description="Fumarylacetoacetase-like C-terminal" evidence="2">
    <location>
        <begin position="75"/>
        <end position="259"/>
    </location>
</feature>
<dbReference type="InterPro" id="IPR036663">
    <property type="entry name" value="Fumarylacetoacetase_C_sf"/>
</dbReference>
<evidence type="ECO:0000313" key="3">
    <source>
        <dbReference type="EMBL" id="AKK07301.1"/>
    </source>
</evidence>
<sequence length="260" mass="27996">MSKNAVYHTIADQLKGAYATRQPVEPPRLLVDDLDVAGAYRIQQLQEEAFVAEGHRVIGRKIGLTSVAMQQQLGVDSPDFGFFTENMLYEADSDIPVSRFISPKVEPELGFRLGSDLNPDATMAEVEAAIDSVYLAVEIIDSRVRDWDIRLVDTIADNASCGAIILSTEPVDIPVAELPDVRATMIIDDVVAGEGAGSAVMGHPVTPIVWLAHTLAEQGVQLKKGDIILSGSFCAAAPVVQGQSLSVDYGSFGRLNVRFV</sequence>